<evidence type="ECO:0000313" key="1">
    <source>
        <dbReference type="EMBL" id="BAB53636.1"/>
    </source>
</evidence>
<dbReference type="EMBL" id="BA000012">
    <property type="protein sequence ID" value="BAB53636.1"/>
    <property type="molecule type" value="Genomic_DNA"/>
</dbReference>
<dbReference type="Proteomes" id="UP000000552">
    <property type="component" value="Chromosome"/>
</dbReference>
<organism evidence="1 2">
    <name type="scientific">Mesorhizobium japonicum (strain LMG 29417 / CECT 9101 / MAFF 303099)</name>
    <name type="common">Mesorhizobium loti (strain MAFF 303099)</name>
    <dbReference type="NCBI Taxonomy" id="266835"/>
    <lineage>
        <taxon>Bacteria</taxon>
        <taxon>Pseudomonadati</taxon>
        <taxon>Pseudomonadota</taxon>
        <taxon>Alphaproteobacteria</taxon>
        <taxon>Hyphomicrobiales</taxon>
        <taxon>Phyllobacteriaceae</taxon>
        <taxon>Mesorhizobium</taxon>
    </lineage>
</organism>
<sequence length="68" mass="7938">MLSPFFSDRALRAIEGKQPLDQLDLLREYVEQAERDKQAGYGPPEDDINIVRRRFIRIASEIYRGRAS</sequence>
<gene>
    <name evidence="1" type="ordered locus">msl7979</name>
</gene>
<name>Q984J4_RHILO</name>
<dbReference type="PATRIC" id="fig|266835.9.peg.6382"/>
<dbReference type="AlphaFoldDB" id="Q984J4"/>
<dbReference type="RefSeq" id="WP_010915262.1">
    <property type="nucleotide sequence ID" value="NC_002678.2"/>
</dbReference>
<dbReference type="HOGENOM" id="CLU_2791115_0_0_5"/>
<accession>Q984J4</accession>
<evidence type="ECO:0000313" key="2">
    <source>
        <dbReference type="Proteomes" id="UP000000552"/>
    </source>
</evidence>
<dbReference type="KEGG" id="mlo:msl7979"/>
<reference evidence="1 2" key="1">
    <citation type="journal article" date="2000" name="DNA Res.">
        <title>Complete genome structure of the nitrogen-fixing symbiotic bacterium Mesorhizobium loti.</title>
        <authorList>
            <person name="Kaneko T."/>
            <person name="Nakamura Y."/>
            <person name="Sato S."/>
            <person name="Asamizu E."/>
            <person name="Kato T."/>
            <person name="Sasamoto S."/>
            <person name="Watanabe A."/>
            <person name="Idesawa K."/>
            <person name="Ishikawa A."/>
            <person name="Kawashima K."/>
            <person name="Kimura T."/>
            <person name="Kishida Y."/>
            <person name="Kiyokawa C."/>
            <person name="Kohara M."/>
            <person name="Matsumoto M."/>
            <person name="Matsuno A."/>
            <person name="Mochizuki Y."/>
            <person name="Nakayama S."/>
            <person name="Nakazaki N."/>
            <person name="Shimpo S."/>
            <person name="Sugimoto M."/>
            <person name="Takeuchi C."/>
            <person name="Yamada M."/>
            <person name="Tabata S."/>
        </authorList>
    </citation>
    <scope>NUCLEOTIDE SEQUENCE [LARGE SCALE GENOMIC DNA]</scope>
    <source>
        <strain evidence="2">LMG 29417 / CECT 9101 / MAFF 303099</strain>
    </source>
</reference>
<proteinExistence type="predicted"/>
<protein>
    <submittedName>
        <fullName evidence="1">Msl7979 protein</fullName>
    </submittedName>
</protein>